<dbReference type="OrthoDB" id="8690403at2759"/>
<feature type="region of interest" description="Disordered" evidence="2">
    <location>
        <begin position="1"/>
        <end position="21"/>
    </location>
</feature>
<feature type="compositionally biased region" description="Basic and acidic residues" evidence="2">
    <location>
        <begin position="89"/>
        <end position="98"/>
    </location>
</feature>
<reference evidence="3 4" key="1">
    <citation type="submission" date="2018-10" db="EMBL/GenBank/DDBJ databases">
        <title>Genome assembly for a Yunnan-Guizhou Plateau 3E fish, Anabarilius grahami (Regan), and its evolutionary and genetic applications.</title>
        <authorList>
            <person name="Jiang W."/>
        </authorList>
    </citation>
    <scope>NUCLEOTIDE SEQUENCE [LARGE SCALE GENOMIC DNA]</scope>
    <source>
        <strain evidence="3">AG-KIZ</strain>
        <tissue evidence="3">Muscle</tissue>
    </source>
</reference>
<dbReference type="AlphaFoldDB" id="A0A3N0YFT5"/>
<dbReference type="SUPFAM" id="SSF47113">
    <property type="entry name" value="Histone-fold"/>
    <property type="match status" value="1"/>
</dbReference>
<accession>A0A3N0YFT5</accession>
<organism evidence="3 4">
    <name type="scientific">Anabarilius grahami</name>
    <name type="common">Kanglang fish</name>
    <name type="synonym">Barilius grahami</name>
    <dbReference type="NCBI Taxonomy" id="495550"/>
    <lineage>
        <taxon>Eukaryota</taxon>
        <taxon>Metazoa</taxon>
        <taxon>Chordata</taxon>
        <taxon>Craniata</taxon>
        <taxon>Vertebrata</taxon>
        <taxon>Euteleostomi</taxon>
        <taxon>Actinopterygii</taxon>
        <taxon>Neopterygii</taxon>
        <taxon>Teleostei</taxon>
        <taxon>Ostariophysi</taxon>
        <taxon>Cypriniformes</taxon>
        <taxon>Xenocyprididae</taxon>
        <taxon>Xenocypridinae</taxon>
        <taxon>Xenocypridinae incertae sedis</taxon>
        <taxon>Anabarilius</taxon>
    </lineage>
</organism>
<dbReference type="GO" id="GO:0030527">
    <property type="term" value="F:structural constituent of chromatin"/>
    <property type="evidence" value="ECO:0007669"/>
    <property type="project" value="InterPro"/>
</dbReference>
<evidence type="ECO:0000313" key="3">
    <source>
        <dbReference type="EMBL" id="ROL45109.1"/>
    </source>
</evidence>
<proteinExistence type="inferred from homology"/>
<evidence type="ECO:0000313" key="4">
    <source>
        <dbReference type="Proteomes" id="UP000281406"/>
    </source>
</evidence>
<evidence type="ECO:0000256" key="2">
    <source>
        <dbReference type="SAM" id="MobiDB-lite"/>
    </source>
</evidence>
<dbReference type="Proteomes" id="UP000281406">
    <property type="component" value="Unassembled WGS sequence"/>
</dbReference>
<dbReference type="PRINTS" id="PR00622">
    <property type="entry name" value="HISTONEH3"/>
</dbReference>
<dbReference type="Gene3D" id="1.10.20.10">
    <property type="entry name" value="Histone, subunit A"/>
    <property type="match status" value="1"/>
</dbReference>
<comment type="similarity">
    <text evidence="1">Belongs to the histone H3 family.</text>
</comment>
<sequence>MRKSTGGKSPKKQLATKAPVEIRRYQKSPELLIRKMSFQSLVREIAQDFKTDSKAPLPMQLPRRTTESAPKPASAALATSNPKGSFKSHQRDHFQVNS</sequence>
<feature type="region of interest" description="Disordered" evidence="2">
    <location>
        <begin position="49"/>
        <end position="98"/>
    </location>
</feature>
<keyword evidence="4" id="KW-1185">Reference proteome</keyword>
<dbReference type="GO" id="GO:0046982">
    <property type="term" value="F:protein heterodimerization activity"/>
    <property type="evidence" value="ECO:0007669"/>
    <property type="project" value="InterPro"/>
</dbReference>
<dbReference type="GO" id="GO:0003677">
    <property type="term" value="F:DNA binding"/>
    <property type="evidence" value="ECO:0007669"/>
    <property type="project" value="InterPro"/>
</dbReference>
<dbReference type="PANTHER" id="PTHR11426">
    <property type="entry name" value="HISTONE H3"/>
    <property type="match status" value="1"/>
</dbReference>
<name>A0A3N0YFT5_ANAGA</name>
<dbReference type="GO" id="GO:0000786">
    <property type="term" value="C:nucleosome"/>
    <property type="evidence" value="ECO:0007669"/>
    <property type="project" value="InterPro"/>
</dbReference>
<evidence type="ECO:0000256" key="1">
    <source>
        <dbReference type="ARBA" id="ARBA00010343"/>
    </source>
</evidence>
<dbReference type="InterPro" id="IPR000164">
    <property type="entry name" value="Histone_H3/CENP-A"/>
</dbReference>
<dbReference type="EMBL" id="RJVU01042605">
    <property type="protein sequence ID" value="ROL45109.1"/>
    <property type="molecule type" value="Genomic_DNA"/>
</dbReference>
<dbReference type="InterPro" id="IPR009072">
    <property type="entry name" value="Histone-fold"/>
</dbReference>
<feature type="compositionally biased region" description="Basic residues" evidence="2">
    <location>
        <begin position="1"/>
        <end position="11"/>
    </location>
</feature>
<comment type="caution">
    <text evidence="3">The sequence shown here is derived from an EMBL/GenBank/DDBJ whole genome shotgun (WGS) entry which is preliminary data.</text>
</comment>
<gene>
    <name evidence="3" type="ORF">DPX16_1789</name>
</gene>
<protein>
    <submittedName>
        <fullName evidence="3">Histone H3</fullName>
    </submittedName>
</protein>